<dbReference type="InterPro" id="IPR001628">
    <property type="entry name" value="Znf_hrmn_rcpt"/>
</dbReference>
<name>A0A4S2KR82_9HYME</name>
<evidence type="ECO:0000259" key="15">
    <source>
        <dbReference type="PROSITE" id="PS51030"/>
    </source>
</evidence>
<evidence type="ECO:0000256" key="3">
    <source>
        <dbReference type="ARBA" id="ARBA00022771"/>
    </source>
</evidence>
<evidence type="ECO:0000256" key="6">
    <source>
        <dbReference type="ARBA" id="ARBA00023125"/>
    </source>
</evidence>
<dbReference type="GO" id="GO:0000978">
    <property type="term" value="F:RNA polymerase II cis-regulatory region sequence-specific DNA binding"/>
    <property type="evidence" value="ECO:0007669"/>
    <property type="project" value="TreeGrafter"/>
</dbReference>
<dbReference type="GO" id="GO:0008270">
    <property type="term" value="F:zinc ion binding"/>
    <property type="evidence" value="ECO:0007669"/>
    <property type="project" value="UniProtKB-KW"/>
</dbReference>
<dbReference type="Proteomes" id="UP000310200">
    <property type="component" value="Unassembled WGS sequence"/>
</dbReference>
<feature type="repeat" description="ANK" evidence="13">
    <location>
        <begin position="571"/>
        <end position="591"/>
    </location>
</feature>
<comment type="subcellular location">
    <subcellularLocation>
        <location evidence="1">Nucleus</location>
    </subcellularLocation>
</comment>
<dbReference type="Gene3D" id="2.160.10.10">
    <property type="entry name" value="Hexapeptide repeat proteins"/>
    <property type="match status" value="1"/>
</dbReference>
<protein>
    <recommendedName>
        <fullName evidence="11">Probable nuclear hormone receptor HR3</fullName>
    </recommendedName>
    <alternativeName>
        <fullName evidence="12">Nuclear receptor subfamily 1 group F member 4</fullName>
    </alternativeName>
</protein>
<feature type="repeat" description="ANK" evidence="13">
    <location>
        <begin position="745"/>
        <end position="777"/>
    </location>
</feature>
<dbReference type="SUPFAM" id="SSF57716">
    <property type="entry name" value="Glucocorticoid receptor-like (DNA-binding domain)"/>
    <property type="match status" value="1"/>
</dbReference>
<keyword evidence="2" id="KW-0479">Metal-binding</keyword>
<dbReference type="AlphaFoldDB" id="A0A4S2KR82"/>
<dbReference type="GO" id="GO:0004879">
    <property type="term" value="F:nuclear receptor activity"/>
    <property type="evidence" value="ECO:0007669"/>
    <property type="project" value="TreeGrafter"/>
</dbReference>
<dbReference type="Gene3D" id="1.25.40.20">
    <property type="entry name" value="Ankyrin repeat-containing domain"/>
    <property type="match status" value="2"/>
</dbReference>
<sequence length="881" mass="96603">MKQMWSAVSSKLEHSATSSGSPLPLTSHAPQTPHTSSGSIKGFGGPTWGADSTSPQPTERSRSRERSAQPPSGVGSAILDDRRLQANSIRAQIEIIPCKVCGDKSSGVHYGVITCEGCKGFFRRSQSSVVNYQCPRNKNCVVDRVNRNRCQYCRLQKCLRLGMSRDAVKFGRMSKKQREKVEDEVRFHRAQMRAASETAPDSSVFEHQTPSSSDQHHPYNGGYTYGGSEYASSGPGTGGYTNYNHQAMTNYELSADYVDSTTTYDPRPTQTQVADTVAPDTPSAVTATGVLPSVVTTDRTLPSDAPEPATVPVQIIGNYNVFETDCVCESYKVGDNNILEAKAQVSREIELTNGCVIGAACSLTEQEVVPENTIVYGSQCQRREMNDKPYPQIGQLDFLLKVLPNYHHFRKSNLNNKLVYLLHSYCFGVPLGLYSAWLPMRMYGGSGASSISMLPPQHPSAGYAGHPELHQSRLSQPSAPPSSHPQGYYPLDSCRRITNQRAPSSFTDSEDEDGSVGSPASPAHDLSKSRHVPNVSRDFLRACHSGDVHKVEALVEKHGIIDWSGFRHVASGDTALHVAAREGDTNIVRYLCERFDMPSFKVNVTNKDMKRPLHEAAQFAQEDILKYLLNKGASVDALKRGDWTPLMLACTKSGLAARQCIGALLTANANAYLRNKDGWTPLLIACRTGDEKAIDILLKHLPTCIDDRSNNGRSALHIAAFHGHERVINLLVASNANLLNARDSSGSSPLHEAVKHGNLDATKCIVSLGADVILLDNVDQTILHVAASTGNAEAVEYILEHNLIDVNCEASFGITPLMLARRNNHSDVVKILIRLYKFFKIFIIYNNLFKTSTHTNEDYENIDDVVNVQDGNGNKNRISKA</sequence>
<evidence type="ECO:0000256" key="8">
    <source>
        <dbReference type="ARBA" id="ARBA00023170"/>
    </source>
</evidence>
<feature type="repeat" description="ANK" evidence="13">
    <location>
        <begin position="608"/>
        <end position="640"/>
    </location>
</feature>
<feature type="region of interest" description="Disordered" evidence="14">
    <location>
        <begin position="193"/>
        <end position="226"/>
    </location>
</feature>
<evidence type="ECO:0000256" key="2">
    <source>
        <dbReference type="ARBA" id="ARBA00022723"/>
    </source>
</evidence>
<dbReference type="InterPro" id="IPR044101">
    <property type="entry name" value="NR_DBD_ROR"/>
</dbReference>
<dbReference type="PANTHER" id="PTHR45805:SF2">
    <property type="entry name" value="NUCLEAR HORMONE RECEPTOR HR3-RELATED"/>
    <property type="match status" value="1"/>
</dbReference>
<organism evidence="16 17">
    <name type="scientific">Temnothorax longispinosus</name>
    <dbReference type="NCBI Taxonomy" id="300112"/>
    <lineage>
        <taxon>Eukaryota</taxon>
        <taxon>Metazoa</taxon>
        <taxon>Ecdysozoa</taxon>
        <taxon>Arthropoda</taxon>
        <taxon>Hexapoda</taxon>
        <taxon>Insecta</taxon>
        <taxon>Pterygota</taxon>
        <taxon>Neoptera</taxon>
        <taxon>Endopterygota</taxon>
        <taxon>Hymenoptera</taxon>
        <taxon>Apocrita</taxon>
        <taxon>Aculeata</taxon>
        <taxon>Formicoidea</taxon>
        <taxon>Formicidae</taxon>
        <taxon>Myrmicinae</taxon>
        <taxon>Temnothorax</taxon>
    </lineage>
</organism>
<keyword evidence="13" id="KW-0040">ANK repeat</keyword>
<feature type="compositionally biased region" description="Polar residues" evidence="14">
    <location>
        <begin position="28"/>
        <end position="39"/>
    </location>
</feature>
<dbReference type="PANTHER" id="PTHR45805">
    <property type="entry name" value="NUCLEAR HORMONE RECEPTOR HR3-RELATED"/>
    <property type="match status" value="1"/>
</dbReference>
<dbReference type="Pfam" id="PF00105">
    <property type="entry name" value="zf-C4"/>
    <property type="match status" value="1"/>
</dbReference>
<evidence type="ECO:0000256" key="13">
    <source>
        <dbReference type="PROSITE-ProRule" id="PRU00023"/>
    </source>
</evidence>
<evidence type="ECO:0000313" key="16">
    <source>
        <dbReference type="EMBL" id="TGZ52381.1"/>
    </source>
</evidence>
<dbReference type="FunFam" id="3.30.50.10:FF:000003">
    <property type="entry name" value="Nuclear orphan receptor ROR-beta"/>
    <property type="match status" value="1"/>
</dbReference>
<evidence type="ECO:0000256" key="11">
    <source>
        <dbReference type="ARBA" id="ARBA00072676"/>
    </source>
</evidence>
<dbReference type="InterPro" id="IPR036770">
    <property type="entry name" value="Ankyrin_rpt-contain_sf"/>
</dbReference>
<feature type="compositionally biased region" description="Polar residues" evidence="14">
    <location>
        <begin position="199"/>
        <end position="213"/>
    </location>
</feature>
<dbReference type="SMART" id="SM00399">
    <property type="entry name" value="ZnF_C4"/>
    <property type="match status" value="1"/>
</dbReference>
<evidence type="ECO:0000256" key="14">
    <source>
        <dbReference type="SAM" id="MobiDB-lite"/>
    </source>
</evidence>
<comment type="caution">
    <text evidence="16">The sequence shown here is derived from an EMBL/GenBank/DDBJ whole genome shotgun (WGS) entry which is preliminary data.</text>
</comment>
<keyword evidence="9" id="KW-0539">Nucleus</keyword>
<evidence type="ECO:0000313" key="17">
    <source>
        <dbReference type="Proteomes" id="UP000310200"/>
    </source>
</evidence>
<dbReference type="PROSITE" id="PS51030">
    <property type="entry name" value="NUCLEAR_REC_DBD_2"/>
    <property type="match status" value="1"/>
</dbReference>
<dbReference type="STRING" id="300112.A0A4S2KR82"/>
<gene>
    <name evidence="16" type="ORF">DBV15_09260</name>
</gene>
<keyword evidence="6" id="KW-0238">DNA-binding</keyword>
<comment type="function">
    <text evidence="10">Putative receptor whose ligand is not yet known.</text>
</comment>
<dbReference type="SUPFAM" id="SSF48403">
    <property type="entry name" value="Ankyrin repeat"/>
    <property type="match status" value="1"/>
</dbReference>
<evidence type="ECO:0000256" key="9">
    <source>
        <dbReference type="ARBA" id="ARBA00023242"/>
    </source>
</evidence>
<evidence type="ECO:0000256" key="7">
    <source>
        <dbReference type="ARBA" id="ARBA00023163"/>
    </source>
</evidence>
<keyword evidence="8" id="KW-0675">Receptor</keyword>
<keyword evidence="5" id="KW-0805">Transcription regulation</keyword>
<dbReference type="InterPro" id="IPR011004">
    <property type="entry name" value="Trimer_LpxA-like_sf"/>
</dbReference>
<evidence type="ECO:0000256" key="10">
    <source>
        <dbReference type="ARBA" id="ARBA00055215"/>
    </source>
</evidence>
<proteinExistence type="predicted"/>
<feature type="repeat" description="ANK" evidence="13">
    <location>
        <begin position="711"/>
        <end position="743"/>
    </location>
</feature>
<dbReference type="Pfam" id="PF00023">
    <property type="entry name" value="Ank"/>
    <property type="match status" value="1"/>
</dbReference>
<keyword evidence="17" id="KW-1185">Reference proteome</keyword>
<dbReference type="SUPFAM" id="SSF51161">
    <property type="entry name" value="Trimeric LpxA-like enzymes"/>
    <property type="match status" value="1"/>
</dbReference>
<reference evidence="16 17" key="1">
    <citation type="journal article" date="2019" name="Philos. Trans. R. Soc. Lond., B, Biol. Sci.">
        <title>Ant behaviour and brain gene expression of defending hosts depend on the ecological success of the intruding social parasite.</title>
        <authorList>
            <person name="Kaur R."/>
            <person name="Stoldt M."/>
            <person name="Jongepier E."/>
            <person name="Feldmeyer B."/>
            <person name="Menzel F."/>
            <person name="Bornberg-Bauer E."/>
            <person name="Foitzik S."/>
        </authorList>
    </citation>
    <scope>NUCLEOTIDE SEQUENCE [LARGE SCALE GENOMIC DNA]</scope>
    <source>
        <tissue evidence="16">Whole body</tissue>
    </source>
</reference>
<evidence type="ECO:0000256" key="5">
    <source>
        <dbReference type="ARBA" id="ARBA00023015"/>
    </source>
</evidence>
<evidence type="ECO:0000256" key="1">
    <source>
        <dbReference type="ARBA" id="ARBA00004123"/>
    </source>
</evidence>
<dbReference type="InterPro" id="IPR002110">
    <property type="entry name" value="Ankyrin_rpt"/>
</dbReference>
<dbReference type="Pfam" id="PF12796">
    <property type="entry name" value="Ank_2"/>
    <property type="match status" value="3"/>
</dbReference>
<dbReference type="CDD" id="cd06968">
    <property type="entry name" value="NR_DBD_ROR"/>
    <property type="match status" value="1"/>
</dbReference>
<feature type="compositionally biased region" description="Polar residues" evidence="14">
    <location>
        <begin position="496"/>
        <end position="507"/>
    </location>
</feature>
<dbReference type="PROSITE" id="PS00031">
    <property type="entry name" value="NUCLEAR_REC_DBD_1"/>
    <property type="match status" value="1"/>
</dbReference>
<feature type="region of interest" description="Disordered" evidence="14">
    <location>
        <begin position="1"/>
        <end position="80"/>
    </location>
</feature>
<dbReference type="GO" id="GO:0005634">
    <property type="term" value="C:nucleus"/>
    <property type="evidence" value="ECO:0007669"/>
    <property type="project" value="UniProtKB-SubCell"/>
</dbReference>
<dbReference type="InterPro" id="IPR013088">
    <property type="entry name" value="Znf_NHR/GATA"/>
</dbReference>
<dbReference type="PROSITE" id="PS50088">
    <property type="entry name" value="ANK_REPEAT"/>
    <property type="match status" value="4"/>
</dbReference>
<dbReference type="SMART" id="SM00248">
    <property type="entry name" value="ANK"/>
    <property type="match status" value="8"/>
</dbReference>
<feature type="domain" description="Nuclear receptor" evidence="15">
    <location>
        <begin position="95"/>
        <end position="170"/>
    </location>
</feature>
<evidence type="ECO:0000256" key="4">
    <source>
        <dbReference type="ARBA" id="ARBA00022833"/>
    </source>
</evidence>
<dbReference type="PROSITE" id="PS50297">
    <property type="entry name" value="ANK_REP_REGION"/>
    <property type="match status" value="4"/>
</dbReference>
<evidence type="ECO:0000256" key="12">
    <source>
        <dbReference type="ARBA" id="ARBA00077334"/>
    </source>
</evidence>
<keyword evidence="4" id="KW-0862">Zinc</keyword>
<dbReference type="Gene3D" id="3.30.50.10">
    <property type="entry name" value="Erythroid Transcription Factor GATA-1, subunit A"/>
    <property type="match status" value="1"/>
</dbReference>
<keyword evidence="3" id="KW-0863">Zinc-finger</keyword>
<feature type="region of interest" description="Disordered" evidence="14">
    <location>
        <begin position="457"/>
        <end position="530"/>
    </location>
</feature>
<keyword evidence="7" id="KW-0804">Transcription</keyword>
<dbReference type="PRINTS" id="PR00047">
    <property type="entry name" value="STROIDFINGER"/>
</dbReference>
<accession>A0A4S2KR82</accession>
<dbReference type="CDD" id="cd04646">
    <property type="entry name" value="LbH_Dynactin_6"/>
    <property type="match status" value="1"/>
</dbReference>
<dbReference type="EMBL" id="QBLH01001288">
    <property type="protein sequence ID" value="TGZ52381.1"/>
    <property type="molecule type" value="Genomic_DNA"/>
</dbReference>
<dbReference type="PRINTS" id="PR01415">
    <property type="entry name" value="ANKYRIN"/>
</dbReference>